<dbReference type="KEGG" id="ttf:THTE_0278"/>
<accession>A0A286RAA8</accession>
<dbReference type="AlphaFoldDB" id="A0A286RAA8"/>
<name>A0A286RAA8_9BACT</name>
<evidence type="ECO:0000313" key="1">
    <source>
        <dbReference type="EMBL" id="ASV72880.1"/>
    </source>
</evidence>
<dbReference type="EMBL" id="CP018477">
    <property type="protein sequence ID" value="ASV72880.1"/>
    <property type="molecule type" value="Genomic_DNA"/>
</dbReference>
<keyword evidence="2" id="KW-1185">Reference proteome</keyword>
<reference evidence="1 2" key="1">
    <citation type="journal article" name="Front. Microbiol.">
        <title>Sugar Metabolism of the First Thermophilic Planctomycete Thermogutta terrifontis: Comparative Genomic and Transcriptomic Approaches.</title>
        <authorList>
            <person name="Elcheninov A.G."/>
            <person name="Menzel P."/>
            <person name="Gudbergsdottir S.R."/>
            <person name="Slesarev A.I."/>
            <person name="Kadnikov V.V."/>
            <person name="Krogh A."/>
            <person name="Bonch-Osmolovskaya E.A."/>
            <person name="Peng X."/>
            <person name="Kublanov I.V."/>
        </authorList>
    </citation>
    <scope>NUCLEOTIDE SEQUENCE [LARGE SCALE GENOMIC DNA]</scope>
    <source>
        <strain evidence="1 2">R1</strain>
    </source>
</reference>
<evidence type="ECO:0000313" key="2">
    <source>
        <dbReference type="Proteomes" id="UP000215086"/>
    </source>
</evidence>
<gene>
    <name evidence="1" type="ORF">THTE_0278</name>
</gene>
<dbReference type="Proteomes" id="UP000215086">
    <property type="component" value="Chromosome"/>
</dbReference>
<proteinExistence type="predicted"/>
<protein>
    <submittedName>
        <fullName evidence="1">Uncharacterized protein</fullName>
    </submittedName>
</protein>
<sequence length="48" mass="5351">MGSFTAECGHPEKCRLQYNVRKDLVKYAVACPLPTFLQRPATCHGTVL</sequence>
<organism evidence="1 2">
    <name type="scientific">Thermogutta terrifontis</name>
    <dbReference type="NCBI Taxonomy" id="1331910"/>
    <lineage>
        <taxon>Bacteria</taxon>
        <taxon>Pseudomonadati</taxon>
        <taxon>Planctomycetota</taxon>
        <taxon>Planctomycetia</taxon>
        <taxon>Pirellulales</taxon>
        <taxon>Thermoguttaceae</taxon>
        <taxon>Thermogutta</taxon>
    </lineage>
</organism>